<keyword evidence="5" id="KW-0560">Oxidoreductase</keyword>
<dbReference type="InterPro" id="IPR036318">
    <property type="entry name" value="FAD-bd_PCMH-like_sf"/>
</dbReference>
<comment type="similarity">
    <text evidence="2">Belongs to the oxygen-dependent FAD-linked oxidoreductase family.</text>
</comment>
<comment type="cofactor">
    <cofactor evidence="1">
        <name>FAD</name>
        <dbReference type="ChEBI" id="CHEBI:57692"/>
    </cofactor>
</comment>
<evidence type="ECO:0000256" key="2">
    <source>
        <dbReference type="ARBA" id="ARBA00005466"/>
    </source>
</evidence>
<feature type="domain" description="Berberine/berberine-like" evidence="6">
    <location>
        <begin position="311"/>
        <end position="350"/>
    </location>
</feature>
<proteinExistence type="inferred from homology"/>
<dbReference type="Gene3D" id="3.30.465.10">
    <property type="match status" value="1"/>
</dbReference>
<gene>
    <name evidence="8" type="primary">LOC101851519</name>
</gene>
<evidence type="ECO:0000256" key="4">
    <source>
        <dbReference type="ARBA" id="ARBA00022827"/>
    </source>
</evidence>
<dbReference type="Proteomes" id="UP000694888">
    <property type="component" value="Unplaced"/>
</dbReference>
<dbReference type="RefSeq" id="XP_012941348.2">
    <property type="nucleotide sequence ID" value="XM_013085894.2"/>
</dbReference>
<keyword evidence="7" id="KW-1185">Reference proteome</keyword>
<keyword evidence="4" id="KW-0274">FAD</keyword>
<evidence type="ECO:0000256" key="5">
    <source>
        <dbReference type="ARBA" id="ARBA00023002"/>
    </source>
</evidence>
<accession>A0ABM1A5R0</accession>
<evidence type="ECO:0000313" key="7">
    <source>
        <dbReference type="Proteomes" id="UP000694888"/>
    </source>
</evidence>
<dbReference type="PANTHER" id="PTHR42973">
    <property type="entry name" value="BINDING OXIDOREDUCTASE, PUTATIVE (AFU_ORTHOLOGUE AFUA_1G17690)-RELATED"/>
    <property type="match status" value="1"/>
</dbReference>
<dbReference type="SUPFAM" id="SSF56176">
    <property type="entry name" value="FAD-binding/transporter-associated domain-like"/>
    <property type="match status" value="1"/>
</dbReference>
<evidence type="ECO:0000256" key="1">
    <source>
        <dbReference type="ARBA" id="ARBA00001974"/>
    </source>
</evidence>
<keyword evidence="3" id="KW-0285">Flavoprotein</keyword>
<evidence type="ECO:0000313" key="8">
    <source>
        <dbReference type="RefSeq" id="XP_012941348.2"/>
    </source>
</evidence>
<name>A0ABM1A5R0_APLCA</name>
<organism evidence="7 8">
    <name type="scientific">Aplysia californica</name>
    <name type="common">California sea hare</name>
    <dbReference type="NCBI Taxonomy" id="6500"/>
    <lineage>
        <taxon>Eukaryota</taxon>
        <taxon>Metazoa</taxon>
        <taxon>Spiralia</taxon>
        <taxon>Lophotrochozoa</taxon>
        <taxon>Mollusca</taxon>
        <taxon>Gastropoda</taxon>
        <taxon>Heterobranchia</taxon>
        <taxon>Euthyneura</taxon>
        <taxon>Tectipleura</taxon>
        <taxon>Aplysiida</taxon>
        <taxon>Aplysioidea</taxon>
        <taxon>Aplysiidae</taxon>
        <taxon>Aplysia</taxon>
    </lineage>
</organism>
<evidence type="ECO:0000256" key="3">
    <source>
        <dbReference type="ARBA" id="ARBA00022630"/>
    </source>
</evidence>
<protein>
    <submittedName>
        <fullName evidence="8">FAD-linked oxidoreductase pynB</fullName>
    </submittedName>
</protein>
<dbReference type="InterPro" id="IPR016169">
    <property type="entry name" value="FAD-bd_PCMH_sub2"/>
</dbReference>
<dbReference type="InterPro" id="IPR012951">
    <property type="entry name" value="BBE"/>
</dbReference>
<dbReference type="Gene3D" id="3.40.462.20">
    <property type="match status" value="1"/>
</dbReference>
<dbReference type="GeneID" id="101851519"/>
<evidence type="ECO:0000259" key="6">
    <source>
        <dbReference type="Pfam" id="PF08031"/>
    </source>
</evidence>
<reference evidence="8" key="1">
    <citation type="submission" date="2025-08" db="UniProtKB">
        <authorList>
            <consortium name="RefSeq"/>
        </authorList>
    </citation>
    <scope>IDENTIFICATION</scope>
</reference>
<dbReference type="PANTHER" id="PTHR42973:SF39">
    <property type="entry name" value="FAD-BINDING PCMH-TYPE DOMAIN-CONTAINING PROTEIN"/>
    <property type="match status" value="1"/>
</dbReference>
<sequence length="367" mass="40489">MTGGLGPLSRTLGLAADSLQSARMVLADGRLATVSAGGVTVTDADGEVKTYEDYDLIRALRGGGITWGVPVSFTFSLTPTPVQFASLTASYLIVDNGQVTGRSTLRSILGQMASLNVQWGGYISIDGAPSNSFPNDRGEIKYHLFSYGQYVQNPNFNTAIENLRNIPTSLNGQVPVITTLSTLRQYRNDVAEVEQHFTSKKNTYVMNTLLNADVITDPNKLDQFVELMMDVVNSPTVTSNYRCVGKLAGGKVGSPNSNTYVSEKMRDALFSWTCALSWDEGITREAYYIDQALAFQKRLRALGNGGVDPYYASEDLEDWRTALYGSSYYELLNIKKTWDVDNYLWAHNAVASDFELSCNNIRCPHRH</sequence>
<dbReference type="Pfam" id="PF08031">
    <property type="entry name" value="BBE"/>
    <property type="match status" value="1"/>
</dbReference>
<dbReference type="InterPro" id="IPR050416">
    <property type="entry name" value="FAD-linked_Oxidoreductase"/>
</dbReference>